<evidence type="ECO:0000256" key="1">
    <source>
        <dbReference type="SAM" id="Phobius"/>
    </source>
</evidence>
<reference evidence="3" key="1">
    <citation type="journal article" date="2005" name="Nature">
        <title>The map-based sequence of the rice genome.</title>
        <authorList>
            <consortium name="International rice genome sequencing project (IRGSP)"/>
            <person name="Matsumoto T."/>
            <person name="Wu J."/>
            <person name="Kanamori H."/>
            <person name="Katayose Y."/>
            <person name="Fujisawa M."/>
            <person name="Namiki N."/>
            <person name="Mizuno H."/>
            <person name="Yamamoto K."/>
            <person name="Antonio B.A."/>
            <person name="Baba T."/>
            <person name="Sakata K."/>
            <person name="Nagamura Y."/>
            <person name="Aoki H."/>
            <person name="Arikawa K."/>
            <person name="Arita K."/>
            <person name="Bito T."/>
            <person name="Chiden Y."/>
            <person name="Fujitsuka N."/>
            <person name="Fukunaka R."/>
            <person name="Hamada M."/>
            <person name="Harada C."/>
            <person name="Hayashi A."/>
            <person name="Hijishita S."/>
            <person name="Honda M."/>
            <person name="Hosokawa S."/>
            <person name="Ichikawa Y."/>
            <person name="Idonuma A."/>
            <person name="Iijima M."/>
            <person name="Ikeda M."/>
            <person name="Ikeno M."/>
            <person name="Ito K."/>
            <person name="Ito S."/>
            <person name="Ito T."/>
            <person name="Ito Y."/>
            <person name="Ito Y."/>
            <person name="Iwabuchi A."/>
            <person name="Kamiya K."/>
            <person name="Karasawa W."/>
            <person name="Kurita K."/>
            <person name="Katagiri S."/>
            <person name="Kikuta A."/>
            <person name="Kobayashi H."/>
            <person name="Kobayashi N."/>
            <person name="Machita K."/>
            <person name="Maehara T."/>
            <person name="Masukawa M."/>
            <person name="Mizubayashi T."/>
            <person name="Mukai Y."/>
            <person name="Nagasaki H."/>
            <person name="Nagata Y."/>
            <person name="Naito S."/>
            <person name="Nakashima M."/>
            <person name="Nakama Y."/>
            <person name="Nakamichi Y."/>
            <person name="Nakamura M."/>
            <person name="Meguro A."/>
            <person name="Negishi M."/>
            <person name="Ohta I."/>
            <person name="Ohta T."/>
            <person name="Okamoto M."/>
            <person name="Ono N."/>
            <person name="Saji S."/>
            <person name="Sakaguchi M."/>
            <person name="Sakai K."/>
            <person name="Shibata M."/>
            <person name="Shimokawa T."/>
            <person name="Song J."/>
            <person name="Takazaki Y."/>
            <person name="Terasawa K."/>
            <person name="Tsugane M."/>
            <person name="Tsuji K."/>
            <person name="Ueda S."/>
            <person name="Waki K."/>
            <person name="Yamagata H."/>
            <person name="Yamamoto M."/>
            <person name="Yamamoto S."/>
            <person name="Yamane H."/>
            <person name="Yoshiki S."/>
            <person name="Yoshihara R."/>
            <person name="Yukawa K."/>
            <person name="Zhong H."/>
            <person name="Yano M."/>
            <person name="Yuan Q."/>
            <person name="Ouyang S."/>
            <person name="Liu J."/>
            <person name="Jones K.M."/>
            <person name="Gansberger K."/>
            <person name="Moffat K."/>
            <person name="Hill J."/>
            <person name="Bera J."/>
            <person name="Fadrosh D."/>
            <person name="Jin S."/>
            <person name="Johri S."/>
            <person name="Kim M."/>
            <person name="Overton L."/>
            <person name="Reardon M."/>
            <person name="Tsitrin T."/>
            <person name="Vuong H."/>
            <person name="Weaver B."/>
            <person name="Ciecko A."/>
            <person name="Tallon L."/>
            <person name="Jackson J."/>
            <person name="Pai G."/>
            <person name="Aken S.V."/>
            <person name="Utterback T."/>
            <person name="Reidmuller S."/>
            <person name="Feldblyum T."/>
            <person name="Hsiao J."/>
            <person name="Zismann V."/>
            <person name="Iobst S."/>
            <person name="de Vazeille A.R."/>
            <person name="Buell C.R."/>
            <person name="Ying K."/>
            <person name="Li Y."/>
            <person name="Lu T."/>
            <person name="Huang Y."/>
            <person name="Zhao Q."/>
            <person name="Feng Q."/>
            <person name="Zhang L."/>
            <person name="Zhu J."/>
            <person name="Weng Q."/>
            <person name="Mu J."/>
            <person name="Lu Y."/>
            <person name="Fan D."/>
            <person name="Liu Y."/>
            <person name="Guan J."/>
            <person name="Zhang Y."/>
            <person name="Yu S."/>
            <person name="Liu X."/>
            <person name="Zhang Y."/>
            <person name="Hong G."/>
            <person name="Han B."/>
            <person name="Choisne N."/>
            <person name="Demange N."/>
            <person name="Orjeda G."/>
            <person name="Samain S."/>
            <person name="Cattolico L."/>
            <person name="Pelletier E."/>
            <person name="Couloux A."/>
            <person name="Segurens B."/>
            <person name="Wincker P."/>
            <person name="D'Hont A."/>
            <person name="Scarpelli C."/>
            <person name="Weissenbach J."/>
            <person name="Salanoubat M."/>
            <person name="Quetier F."/>
            <person name="Yu Y."/>
            <person name="Kim H.R."/>
            <person name="Rambo T."/>
            <person name="Currie J."/>
            <person name="Collura K."/>
            <person name="Luo M."/>
            <person name="Yang T."/>
            <person name="Ammiraju J.S.S."/>
            <person name="Engler F."/>
            <person name="Soderlund C."/>
            <person name="Wing R.A."/>
            <person name="Palmer L.E."/>
            <person name="de la Bastide M."/>
            <person name="Spiegel L."/>
            <person name="Nascimento L."/>
            <person name="Zutavern T."/>
            <person name="O'Shaughnessy A."/>
            <person name="Dike S."/>
            <person name="Dedhia N."/>
            <person name="Preston R."/>
            <person name="Balija V."/>
            <person name="McCombie W.R."/>
            <person name="Chow T."/>
            <person name="Chen H."/>
            <person name="Chung M."/>
            <person name="Chen C."/>
            <person name="Shaw J."/>
            <person name="Wu H."/>
            <person name="Hsiao K."/>
            <person name="Chao Y."/>
            <person name="Chu M."/>
            <person name="Cheng C."/>
            <person name="Hour A."/>
            <person name="Lee P."/>
            <person name="Lin S."/>
            <person name="Lin Y."/>
            <person name="Liou J."/>
            <person name="Liu S."/>
            <person name="Hsing Y."/>
            <person name="Raghuvanshi S."/>
            <person name="Mohanty A."/>
            <person name="Bharti A.K."/>
            <person name="Gaur A."/>
            <person name="Gupta V."/>
            <person name="Kumar D."/>
            <person name="Ravi V."/>
            <person name="Vij S."/>
            <person name="Kapur A."/>
            <person name="Khurana P."/>
            <person name="Khurana P."/>
            <person name="Khurana J.P."/>
            <person name="Tyagi A.K."/>
            <person name="Gaikwad K."/>
            <person name="Singh A."/>
            <person name="Dalal V."/>
            <person name="Srivastava S."/>
            <person name="Dixit A."/>
            <person name="Pal A.K."/>
            <person name="Ghazi I.A."/>
            <person name="Yadav M."/>
            <person name="Pandit A."/>
            <person name="Bhargava A."/>
            <person name="Sureshbabu K."/>
            <person name="Batra K."/>
            <person name="Sharma T.R."/>
            <person name="Mohapatra T."/>
            <person name="Singh N.K."/>
            <person name="Messing J."/>
            <person name="Nelson A.B."/>
            <person name="Fuks G."/>
            <person name="Kavchok S."/>
            <person name="Keizer G."/>
            <person name="Linton E."/>
            <person name="Llaca V."/>
            <person name="Song R."/>
            <person name="Tanyolac B."/>
            <person name="Young S."/>
            <person name="Ho-Il K."/>
            <person name="Hahn J.H."/>
            <person name="Sangsakoo G."/>
            <person name="Vanavichit A."/>
            <person name="de Mattos Luiz.A.T."/>
            <person name="Zimmer P.D."/>
            <person name="Malone G."/>
            <person name="Dellagostin O."/>
            <person name="de Oliveira A.C."/>
            <person name="Bevan M."/>
            <person name="Bancroft I."/>
            <person name="Minx P."/>
            <person name="Cordum H."/>
            <person name="Wilson R."/>
            <person name="Cheng Z."/>
            <person name="Jin W."/>
            <person name="Jiang J."/>
            <person name="Leong S.A."/>
            <person name="Iwama H."/>
            <person name="Gojobori T."/>
            <person name="Itoh T."/>
            <person name="Niimura Y."/>
            <person name="Fujii Y."/>
            <person name="Habara T."/>
            <person name="Sakai H."/>
            <person name="Sato Y."/>
            <person name="Wilson G."/>
            <person name="Kumar K."/>
            <person name="McCouch S."/>
            <person name="Juretic N."/>
            <person name="Hoen D."/>
            <person name="Wright S."/>
            <person name="Bruskiewich R."/>
            <person name="Bureau T."/>
            <person name="Miyao A."/>
            <person name="Hirochika H."/>
            <person name="Nishikawa T."/>
            <person name="Kadowaki K."/>
            <person name="Sugiura M."/>
            <person name="Burr B."/>
            <person name="Sasaki T."/>
        </authorList>
    </citation>
    <scope>NUCLEOTIDE SEQUENCE [LARGE SCALE GENOMIC DNA]</scope>
    <source>
        <strain evidence="3">cv. Nipponbare</strain>
    </source>
</reference>
<organism evidence="2 3">
    <name type="scientific">Oryza sativa subsp. japonica</name>
    <name type="common">Rice</name>
    <dbReference type="NCBI Taxonomy" id="39947"/>
    <lineage>
        <taxon>Eukaryota</taxon>
        <taxon>Viridiplantae</taxon>
        <taxon>Streptophyta</taxon>
        <taxon>Embryophyta</taxon>
        <taxon>Tracheophyta</taxon>
        <taxon>Spermatophyta</taxon>
        <taxon>Magnoliopsida</taxon>
        <taxon>Liliopsida</taxon>
        <taxon>Poales</taxon>
        <taxon>Poaceae</taxon>
        <taxon>BOP clade</taxon>
        <taxon>Oryzoideae</taxon>
        <taxon>Oryzeae</taxon>
        <taxon>Oryzinae</taxon>
        <taxon>Oryza</taxon>
        <taxon>Oryza sativa</taxon>
    </lineage>
</organism>
<dbReference type="SMR" id="A0A0P0YBC1"/>
<dbReference type="Gramene" id="Os12t0540200-01">
    <property type="protein sequence ID" value="Os12t0540200-01"/>
    <property type="gene ID" value="Os12g0540200"/>
</dbReference>
<keyword evidence="1" id="KW-0812">Transmembrane</keyword>
<feature type="transmembrane region" description="Helical" evidence="1">
    <location>
        <begin position="54"/>
        <end position="76"/>
    </location>
</feature>
<accession>A0A0P0YBC1</accession>
<dbReference type="AlphaFoldDB" id="A0A0P0YBC1"/>
<sequence length="90" mass="10751">MYYDVCRKVLLLDRTIKAMKLKLCLVFPSKKKLCLVRFNTCNTERYLCPKSQRVLVLHVGCLFFFCNIVTITTWILQQVFSISLIFYNFR</sequence>
<protein>
    <submittedName>
        <fullName evidence="2">Os12g0540200 protein</fullName>
    </submittedName>
</protein>
<keyword evidence="1" id="KW-1133">Transmembrane helix</keyword>
<keyword evidence="3" id="KW-1185">Reference proteome</keyword>
<dbReference type="EMBL" id="AP014968">
    <property type="protein sequence ID" value="BAT17496.1"/>
    <property type="molecule type" value="Genomic_DNA"/>
</dbReference>
<feature type="non-terminal residue" evidence="2">
    <location>
        <position position="90"/>
    </location>
</feature>
<name>A0A0P0YBC1_ORYSJ</name>
<evidence type="ECO:0000313" key="3">
    <source>
        <dbReference type="Proteomes" id="UP000059680"/>
    </source>
</evidence>
<reference evidence="2 3" key="3">
    <citation type="journal article" date="2013" name="Rice">
        <title>Improvement of the Oryza sativa Nipponbare reference genome using next generation sequence and optical map data.</title>
        <authorList>
            <person name="Kawahara Y."/>
            <person name="de la Bastide M."/>
            <person name="Hamilton J.P."/>
            <person name="Kanamori H."/>
            <person name="McCombie W.R."/>
            <person name="Ouyang S."/>
            <person name="Schwartz D.C."/>
            <person name="Tanaka T."/>
            <person name="Wu J."/>
            <person name="Zhou S."/>
            <person name="Childs K.L."/>
            <person name="Davidson R.M."/>
            <person name="Lin H."/>
            <person name="Quesada-Ocampo L."/>
            <person name="Vaillancourt B."/>
            <person name="Sakai H."/>
            <person name="Lee S.S."/>
            <person name="Kim J."/>
            <person name="Numa H."/>
            <person name="Itoh T."/>
            <person name="Buell C.R."/>
            <person name="Matsumoto T."/>
        </authorList>
    </citation>
    <scope>NUCLEOTIDE SEQUENCE [LARGE SCALE GENOMIC DNA]</scope>
    <source>
        <strain evidence="3">cv. Nipponbare</strain>
    </source>
</reference>
<gene>
    <name evidence="2" type="ordered locus">Os12g0540200</name>
    <name evidence="2" type="ORF">OSNPB_120540200</name>
</gene>
<dbReference type="InParanoid" id="A0A0P0YBC1"/>
<dbReference type="PaxDb" id="39947-A0A0P0YBC1"/>
<proteinExistence type="predicted"/>
<evidence type="ECO:0000313" key="2">
    <source>
        <dbReference type="EMBL" id="BAT17496.1"/>
    </source>
</evidence>
<reference evidence="2 3" key="2">
    <citation type="journal article" date="2013" name="Plant Cell Physiol.">
        <title>Rice Annotation Project Database (RAP-DB): an integrative and interactive database for rice genomics.</title>
        <authorList>
            <person name="Sakai H."/>
            <person name="Lee S.S."/>
            <person name="Tanaka T."/>
            <person name="Numa H."/>
            <person name="Kim J."/>
            <person name="Kawahara Y."/>
            <person name="Wakimoto H."/>
            <person name="Yang C.C."/>
            <person name="Iwamoto M."/>
            <person name="Abe T."/>
            <person name="Yamada Y."/>
            <person name="Muto A."/>
            <person name="Inokuchi H."/>
            <person name="Ikemura T."/>
            <person name="Matsumoto T."/>
            <person name="Sasaki T."/>
            <person name="Itoh T."/>
        </authorList>
    </citation>
    <scope>NUCLEOTIDE SEQUENCE [LARGE SCALE GENOMIC DNA]</scope>
    <source>
        <strain evidence="3">cv. Nipponbare</strain>
    </source>
</reference>
<keyword evidence="1" id="KW-0472">Membrane</keyword>
<dbReference type="Proteomes" id="UP000059680">
    <property type="component" value="Chromosome 12"/>
</dbReference>